<dbReference type="EMBL" id="JACHIR010000001">
    <property type="protein sequence ID" value="MBB5892634.1"/>
    <property type="molecule type" value="Genomic_DNA"/>
</dbReference>
<dbReference type="SMART" id="SM00530">
    <property type="entry name" value="HTH_XRE"/>
    <property type="match status" value="1"/>
</dbReference>
<evidence type="ECO:0000313" key="2">
    <source>
        <dbReference type="EMBL" id="MBB5892634.1"/>
    </source>
</evidence>
<dbReference type="InterPro" id="IPR010982">
    <property type="entry name" value="Lambda_DNA-bd_dom_sf"/>
</dbReference>
<dbReference type="RefSeq" id="WP_221338060.1">
    <property type="nucleotide sequence ID" value="NZ_BAAAWY010000027.1"/>
</dbReference>
<proteinExistence type="predicted"/>
<dbReference type="InterPro" id="IPR011990">
    <property type="entry name" value="TPR-like_helical_dom_sf"/>
</dbReference>
<feature type="domain" description="HTH cro/C1-type" evidence="1">
    <location>
        <begin position="11"/>
        <end position="77"/>
    </location>
</feature>
<dbReference type="Gene3D" id="1.10.260.40">
    <property type="entry name" value="lambda repressor-like DNA-binding domains"/>
    <property type="match status" value="1"/>
</dbReference>
<sequence length="411" mass="45806">MSDGVPEWARRIKALRDARGLSQTAAVARMREHSDDELPESDHLVRRWKAWERGDNKPSPVYAPLIAAALGTVTATIFPPEQRHDSADILAVTGMTTFDIVSRIEVSDLNDAALTGLRMTVDRLCSEYASQDPLNLIVEGRQWLRRMVEVQNGRLTFAQRRETLELMGWLALLVGCLEYDLGDRRAAEGTRQSALRIGLEVGSPGIVGWAHEMRAWFALTSNDYRGVIAAAETGIEAAQPHSVAVQLLAQQAKAYARMGRKDDMNAALERGRLLLDRLPYPENVENHFVVDPAKYDFYAMDCYRHVGEDKLARALADEVIRFGTDIHGEERSPMRITEARITLGVAAAREGDLEEALSHGQRAIASGRRSIPSLAMVSRDLTDVLTDRFPREADAIAYVDEIRNIQRPPLA</sequence>
<name>A0A7W9KHF3_9PSEU</name>
<reference evidence="2 3" key="1">
    <citation type="submission" date="2020-08" db="EMBL/GenBank/DDBJ databases">
        <title>Sequencing the genomes of 1000 actinobacteria strains.</title>
        <authorList>
            <person name="Klenk H.-P."/>
        </authorList>
    </citation>
    <scope>NUCLEOTIDE SEQUENCE [LARGE SCALE GENOMIC DNA]</scope>
    <source>
        <strain evidence="2 3">DSM 43851</strain>
    </source>
</reference>
<organism evidence="2 3">
    <name type="scientific">Kutzneria kofuensis</name>
    <dbReference type="NCBI Taxonomy" id="103725"/>
    <lineage>
        <taxon>Bacteria</taxon>
        <taxon>Bacillati</taxon>
        <taxon>Actinomycetota</taxon>
        <taxon>Actinomycetes</taxon>
        <taxon>Pseudonocardiales</taxon>
        <taxon>Pseudonocardiaceae</taxon>
        <taxon>Kutzneria</taxon>
    </lineage>
</organism>
<dbReference type="GO" id="GO:0003677">
    <property type="term" value="F:DNA binding"/>
    <property type="evidence" value="ECO:0007669"/>
    <property type="project" value="InterPro"/>
</dbReference>
<dbReference type="CDD" id="cd00093">
    <property type="entry name" value="HTH_XRE"/>
    <property type="match status" value="1"/>
</dbReference>
<dbReference type="Gene3D" id="1.25.40.10">
    <property type="entry name" value="Tetratricopeptide repeat domain"/>
    <property type="match status" value="1"/>
</dbReference>
<keyword evidence="3" id="KW-1185">Reference proteome</keyword>
<evidence type="ECO:0000259" key="1">
    <source>
        <dbReference type="SMART" id="SM00530"/>
    </source>
</evidence>
<accession>A0A7W9KHF3</accession>
<gene>
    <name evidence="2" type="ORF">BJ998_003830</name>
</gene>
<protein>
    <submittedName>
        <fullName evidence="2">Tetratricopeptide (TPR) repeat protein</fullName>
    </submittedName>
</protein>
<comment type="caution">
    <text evidence="2">The sequence shown here is derived from an EMBL/GenBank/DDBJ whole genome shotgun (WGS) entry which is preliminary data.</text>
</comment>
<dbReference type="SUPFAM" id="SSF48452">
    <property type="entry name" value="TPR-like"/>
    <property type="match status" value="1"/>
</dbReference>
<evidence type="ECO:0000313" key="3">
    <source>
        <dbReference type="Proteomes" id="UP000585638"/>
    </source>
</evidence>
<dbReference type="AlphaFoldDB" id="A0A7W9KHF3"/>
<dbReference type="InterPro" id="IPR001387">
    <property type="entry name" value="Cro/C1-type_HTH"/>
</dbReference>
<dbReference type="Proteomes" id="UP000585638">
    <property type="component" value="Unassembled WGS sequence"/>
</dbReference>